<comment type="caution">
    <text evidence="7">The sequence shown here is derived from an EMBL/GenBank/DDBJ whole genome shotgun (WGS) entry which is preliminary data.</text>
</comment>
<dbReference type="OrthoDB" id="2692128at2"/>
<keyword evidence="4 6" id="KW-1133">Transmembrane helix</keyword>
<evidence type="ECO:0000313" key="10">
    <source>
        <dbReference type="Proteomes" id="UP000239997"/>
    </source>
</evidence>
<comment type="similarity">
    <text evidence="2">Belongs to the UPF0057 (PMP3) family.</text>
</comment>
<evidence type="ECO:0000256" key="2">
    <source>
        <dbReference type="ARBA" id="ARBA00009530"/>
    </source>
</evidence>
<protein>
    <submittedName>
        <fullName evidence="7">Hydrogenase expression protein</fullName>
    </submittedName>
    <submittedName>
        <fullName evidence="8">Uncharacterized membrane protein YqaE (UPF0057 family)</fullName>
    </submittedName>
</protein>
<dbReference type="AlphaFoldDB" id="A0A084JVP4"/>
<evidence type="ECO:0000256" key="5">
    <source>
        <dbReference type="ARBA" id="ARBA00023136"/>
    </source>
</evidence>
<dbReference type="Pfam" id="PF01679">
    <property type="entry name" value="Pmp3"/>
    <property type="match status" value="1"/>
</dbReference>
<dbReference type="InterPro" id="IPR000612">
    <property type="entry name" value="PMP3"/>
</dbReference>
<dbReference type="Proteomes" id="UP000028531">
    <property type="component" value="Unassembled WGS sequence"/>
</dbReference>
<evidence type="ECO:0000313" key="9">
    <source>
        <dbReference type="Proteomes" id="UP000028531"/>
    </source>
</evidence>
<evidence type="ECO:0000256" key="1">
    <source>
        <dbReference type="ARBA" id="ARBA00004370"/>
    </source>
</evidence>
<accession>A0A084JVP4</accession>
<evidence type="ECO:0000256" key="6">
    <source>
        <dbReference type="SAM" id="Phobius"/>
    </source>
</evidence>
<dbReference type="PANTHER" id="PTHR21659:SF42">
    <property type="entry name" value="UPF0057 MEMBRANE PROTEIN ZK632.10-RELATED"/>
    <property type="match status" value="1"/>
</dbReference>
<keyword evidence="5 6" id="KW-0472">Membrane</keyword>
<feature type="transmembrane region" description="Helical" evidence="6">
    <location>
        <begin position="27"/>
        <end position="48"/>
    </location>
</feature>
<keyword evidence="10" id="KW-1185">Reference proteome</keyword>
<keyword evidence="3 6" id="KW-0812">Transmembrane</keyword>
<proteinExistence type="inferred from homology"/>
<dbReference type="EMBL" id="PVNA01000005">
    <property type="protein sequence ID" value="PRX12742.1"/>
    <property type="molecule type" value="Genomic_DNA"/>
</dbReference>
<dbReference type="PANTHER" id="PTHR21659">
    <property type="entry name" value="HYDROPHOBIC PROTEIN RCI2 LOW TEMPERATURE AND SALT RESPONSIVE PROTEIN LTI6 -RELATED"/>
    <property type="match status" value="1"/>
</dbReference>
<evidence type="ECO:0000256" key="4">
    <source>
        <dbReference type="ARBA" id="ARBA00022989"/>
    </source>
</evidence>
<comment type="subcellular location">
    <subcellularLocation>
        <location evidence="1">Membrane</location>
    </subcellularLocation>
</comment>
<evidence type="ECO:0000313" key="7">
    <source>
        <dbReference type="EMBL" id="KEZ93028.1"/>
    </source>
</evidence>
<dbReference type="Proteomes" id="UP000239997">
    <property type="component" value="Unassembled WGS sequence"/>
</dbReference>
<dbReference type="RefSeq" id="WP_036584583.1">
    <property type="nucleotide sequence ID" value="NZ_JPJI01000032.1"/>
</dbReference>
<sequence length="56" mass="6355">MSTLTIILNVLAPPVSVFMKRGVHNDFAISILLTLLFFIPGIIHAFYITRQKNRVL</sequence>
<reference evidence="7 9" key="1">
    <citation type="submission" date="2014-07" db="EMBL/GenBank/DDBJ databases">
        <title>Draft genome sequence of Nonlabens ulvanivorans, an ulvan degrading bacterium.</title>
        <authorList>
            <person name="Kopel M."/>
            <person name="Helbert W."/>
            <person name="Henrissat B."/>
            <person name="Doniger T."/>
            <person name="Banin E."/>
        </authorList>
    </citation>
    <scope>NUCLEOTIDE SEQUENCE [LARGE SCALE GENOMIC DNA]</scope>
    <source>
        <strain evidence="7 9">PLR</strain>
    </source>
</reference>
<dbReference type="EMBL" id="JPJI01000032">
    <property type="protein sequence ID" value="KEZ93028.1"/>
    <property type="molecule type" value="Genomic_DNA"/>
</dbReference>
<name>A0A084JVP4_NONUL</name>
<evidence type="ECO:0000313" key="8">
    <source>
        <dbReference type="EMBL" id="PRX12742.1"/>
    </source>
</evidence>
<reference evidence="8 10" key="2">
    <citation type="submission" date="2018-03" db="EMBL/GenBank/DDBJ databases">
        <title>Genomic Encyclopedia of Archaeal and Bacterial Type Strains, Phase II (KMG-II): from individual species to whole genera.</title>
        <authorList>
            <person name="Goeker M."/>
        </authorList>
    </citation>
    <scope>NUCLEOTIDE SEQUENCE [LARGE SCALE GENOMIC DNA]</scope>
    <source>
        <strain evidence="8 10">DSM 22727</strain>
    </source>
</reference>
<organism evidence="7 9">
    <name type="scientific">Nonlabens ulvanivorans</name>
    <name type="common">Persicivirga ulvanivorans</name>
    <dbReference type="NCBI Taxonomy" id="906888"/>
    <lineage>
        <taxon>Bacteria</taxon>
        <taxon>Pseudomonadati</taxon>
        <taxon>Bacteroidota</taxon>
        <taxon>Flavobacteriia</taxon>
        <taxon>Flavobacteriales</taxon>
        <taxon>Flavobacteriaceae</taxon>
        <taxon>Nonlabens</taxon>
    </lineage>
</organism>
<evidence type="ECO:0000256" key="3">
    <source>
        <dbReference type="ARBA" id="ARBA00022692"/>
    </source>
</evidence>
<dbReference type="GO" id="GO:0016020">
    <property type="term" value="C:membrane"/>
    <property type="evidence" value="ECO:0007669"/>
    <property type="project" value="UniProtKB-SubCell"/>
</dbReference>
<gene>
    <name evidence="7" type="ORF">IL45_12940</name>
    <name evidence="8" type="ORF">LY02_02394</name>
</gene>